<sequence length="71" mass="8154">MDTALKKRHESPPRASHRLSRLLLWFIAADVAYRQARILAEMPPERLRDMGISAEEAKAVAWWPPLFGKKA</sequence>
<name>A0ABT2ZGU5_9RHOB</name>
<proteinExistence type="predicted"/>
<protein>
    <recommendedName>
        <fullName evidence="3">DUF1127 domain-containing protein</fullName>
    </recommendedName>
</protein>
<keyword evidence="2" id="KW-1185">Reference proteome</keyword>
<dbReference type="Proteomes" id="UP001652542">
    <property type="component" value="Unassembled WGS sequence"/>
</dbReference>
<dbReference type="RefSeq" id="WP_263735922.1">
    <property type="nucleotide sequence ID" value="NZ_JAOWKY010000005.1"/>
</dbReference>
<comment type="caution">
    <text evidence="1">The sequence shown here is derived from an EMBL/GenBank/DDBJ whole genome shotgun (WGS) entry which is preliminary data.</text>
</comment>
<organism evidence="1 2">
    <name type="scientific">Albidovulum marisflavi</name>
    <dbReference type="NCBI Taxonomy" id="2984159"/>
    <lineage>
        <taxon>Bacteria</taxon>
        <taxon>Pseudomonadati</taxon>
        <taxon>Pseudomonadota</taxon>
        <taxon>Alphaproteobacteria</taxon>
        <taxon>Rhodobacterales</taxon>
        <taxon>Paracoccaceae</taxon>
        <taxon>Albidovulum</taxon>
    </lineage>
</organism>
<evidence type="ECO:0000313" key="1">
    <source>
        <dbReference type="EMBL" id="MCV2870247.1"/>
    </source>
</evidence>
<evidence type="ECO:0000313" key="2">
    <source>
        <dbReference type="Proteomes" id="UP001652542"/>
    </source>
</evidence>
<dbReference type="EMBL" id="JAOWKY010000005">
    <property type="protein sequence ID" value="MCV2870247.1"/>
    <property type="molecule type" value="Genomic_DNA"/>
</dbReference>
<reference evidence="1 2" key="1">
    <citation type="submission" date="2022-10" db="EMBL/GenBank/DDBJ databases">
        <title>Defluviimonas sp. nov., isolated from ocean surface water.</title>
        <authorList>
            <person name="He W."/>
            <person name="Wang L."/>
            <person name="Zhang D.-F."/>
        </authorList>
    </citation>
    <scope>NUCLEOTIDE SEQUENCE [LARGE SCALE GENOMIC DNA]</scope>
    <source>
        <strain evidence="1 2">WL0002</strain>
    </source>
</reference>
<evidence type="ECO:0008006" key="3">
    <source>
        <dbReference type="Google" id="ProtNLM"/>
    </source>
</evidence>
<accession>A0ABT2ZGU5</accession>
<gene>
    <name evidence="1" type="ORF">OEW28_16605</name>
</gene>